<dbReference type="InterPro" id="IPR046847">
    <property type="entry name" value="Xre-like_HTH"/>
</dbReference>
<dbReference type="InterPro" id="IPR024467">
    <property type="entry name" value="Xre/MbcA/ParS-like_toxin-bd"/>
</dbReference>
<protein>
    <submittedName>
        <fullName evidence="3">Uncharacterized protein</fullName>
    </submittedName>
</protein>
<dbReference type="InterPro" id="IPR011979">
    <property type="entry name" value="Antitox_Xre"/>
</dbReference>
<accession>A0A0F9VGX4</accession>
<dbReference type="AlphaFoldDB" id="A0A0F9VGX4"/>
<name>A0A0F9VGX4_9ZZZZ</name>
<evidence type="ECO:0000259" key="1">
    <source>
        <dbReference type="Pfam" id="PF09722"/>
    </source>
</evidence>
<feature type="domain" description="Antitoxin Xre/MbcA/ParS-like toxin-binding" evidence="1">
    <location>
        <begin position="115"/>
        <end position="165"/>
    </location>
</feature>
<dbReference type="Pfam" id="PF20432">
    <property type="entry name" value="Xre-like-HTH"/>
    <property type="match status" value="1"/>
</dbReference>
<dbReference type="EMBL" id="LAZR01000535">
    <property type="protein sequence ID" value="KKN65063.1"/>
    <property type="molecule type" value="Genomic_DNA"/>
</dbReference>
<organism evidence="3">
    <name type="scientific">marine sediment metagenome</name>
    <dbReference type="NCBI Taxonomy" id="412755"/>
    <lineage>
        <taxon>unclassified sequences</taxon>
        <taxon>metagenomes</taxon>
        <taxon>ecological metagenomes</taxon>
    </lineage>
</organism>
<evidence type="ECO:0000259" key="2">
    <source>
        <dbReference type="Pfam" id="PF20432"/>
    </source>
</evidence>
<proteinExistence type="predicted"/>
<dbReference type="Pfam" id="PF09722">
    <property type="entry name" value="Xre_MbcA_ParS_C"/>
    <property type="match status" value="1"/>
</dbReference>
<sequence length="168" mass="18236">MSATAFLSESDNFPLIDAEAEDAVRAFRLLGGRKVIKQTVRNSLDAHDVIVKGISSQALLHLVDTVSVLSSGDALNKAIGMSLRTLQRKRAEKGKDRLSTEQSSRAWRFAELLAQATDVFGDQEAAEAWMLAPAISLDNRRPIDLLSSAAGAEAVENSLTRMEYGVYA</sequence>
<reference evidence="3" key="1">
    <citation type="journal article" date="2015" name="Nature">
        <title>Complex archaea that bridge the gap between prokaryotes and eukaryotes.</title>
        <authorList>
            <person name="Spang A."/>
            <person name="Saw J.H."/>
            <person name="Jorgensen S.L."/>
            <person name="Zaremba-Niedzwiedzka K."/>
            <person name="Martijn J."/>
            <person name="Lind A.E."/>
            <person name="van Eijk R."/>
            <person name="Schleper C."/>
            <person name="Guy L."/>
            <person name="Ettema T.J."/>
        </authorList>
    </citation>
    <scope>NUCLEOTIDE SEQUENCE</scope>
</reference>
<evidence type="ECO:0000313" key="3">
    <source>
        <dbReference type="EMBL" id="KKN65063.1"/>
    </source>
</evidence>
<comment type="caution">
    <text evidence="3">The sequence shown here is derived from an EMBL/GenBank/DDBJ whole genome shotgun (WGS) entry which is preliminary data.</text>
</comment>
<dbReference type="NCBIfam" id="TIGR02293">
    <property type="entry name" value="TAS_TIGR02293"/>
    <property type="match status" value="1"/>
</dbReference>
<dbReference type="GO" id="GO:0003677">
    <property type="term" value="F:DNA binding"/>
    <property type="evidence" value="ECO:0007669"/>
    <property type="project" value="InterPro"/>
</dbReference>
<feature type="domain" description="Antitoxin Xre-like helix-turn-helix" evidence="2">
    <location>
        <begin position="45"/>
        <end position="110"/>
    </location>
</feature>
<gene>
    <name evidence="3" type="ORF">LCGC14_0485230</name>
</gene>